<dbReference type="Gene3D" id="3.90.470.20">
    <property type="entry name" value="4'-phosphopantetheinyl transferase domain"/>
    <property type="match status" value="1"/>
</dbReference>
<organism evidence="1 2">
    <name type="scientific">Aurantimicrobium photophilum</name>
    <dbReference type="NCBI Taxonomy" id="1987356"/>
    <lineage>
        <taxon>Bacteria</taxon>
        <taxon>Bacillati</taxon>
        <taxon>Actinomycetota</taxon>
        <taxon>Actinomycetes</taxon>
        <taxon>Micrococcales</taxon>
        <taxon>Microbacteriaceae</taxon>
        <taxon>Aurantimicrobium</taxon>
    </lineage>
</organism>
<dbReference type="InterPro" id="IPR037143">
    <property type="entry name" value="4-PPantetheinyl_Trfase_dom_sf"/>
</dbReference>
<dbReference type="GO" id="GO:0008897">
    <property type="term" value="F:holo-[acyl-carrier-protein] synthase activity"/>
    <property type="evidence" value="ECO:0007669"/>
    <property type="project" value="InterPro"/>
</dbReference>
<evidence type="ECO:0000313" key="2">
    <source>
        <dbReference type="Proteomes" id="UP000246894"/>
    </source>
</evidence>
<reference evidence="1 2" key="1">
    <citation type="submission" date="2017-10" db="EMBL/GenBank/DDBJ databases">
        <title>Genome of an Actinobacterium that displays light-enhanced growth.</title>
        <authorList>
            <person name="Maresca J.A."/>
            <person name="Hempel P."/>
            <person name="Shevchenko O."/>
            <person name="Miller K.J."/>
            <person name="Hahn M.W."/>
        </authorList>
    </citation>
    <scope>NUCLEOTIDE SEQUENCE [LARGE SCALE GENOMIC DNA]</scope>
    <source>
        <strain evidence="1 2">MWH-Mo1</strain>
    </source>
</reference>
<dbReference type="AlphaFoldDB" id="A0A2Z3S064"/>
<proteinExistence type="predicted"/>
<evidence type="ECO:0000313" key="1">
    <source>
        <dbReference type="EMBL" id="AWR22201.1"/>
    </source>
</evidence>
<keyword evidence="2" id="KW-1185">Reference proteome</keyword>
<protein>
    <submittedName>
        <fullName evidence="1">Uncharacterized protein</fullName>
    </submittedName>
</protein>
<sequence>MSDSFVLLWGATSLSEQESDELYPLLTSSERARAASLGHVLSQRYLSGRYLARKVGGQILGQAWTSVIPVAHCCECGMDHGAITLEGTDVHISLSSSGGVVVAAGIRGKQIGVDIEQGNLGDSREVAGRTGTHSVTLGSWCEYEAVVKAMRVGNAVSIDELDPAEVSGRFTVHHATQQDRLVVAVAVSR</sequence>
<dbReference type="Proteomes" id="UP000246894">
    <property type="component" value="Chromosome"/>
</dbReference>
<dbReference type="GO" id="GO:0000287">
    <property type="term" value="F:magnesium ion binding"/>
    <property type="evidence" value="ECO:0007669"/>
    <property type="project" value="InterPro"/>
</dbReference>
<gene>
    <name evidence="1" type="ORF">AURMO_01618</name>
</gene>
<dbReference type="RefSeq" id="WP_162532711.1">
    <property type="nucleotide sequence ID" value="NZ_CP023994.1"/>
</dbReference>
<dbReference type="KEGG" id="aum:AURMO_01618"/>
<name>A0A2Z3S064_9MICO</name>
<accession>A0A2Z3S064</accession>
<dbReference type="SUPFAM" id="SSF56214">
    <property type="entry name" value="4'-phosphopantetheinyl transferase"/>
    <property type="match status" value="1"/>
</dbReference>
<dbReference type="EMBL" id="CP023994">
    <property type="protein sequence ID" value="AWR22201.1"/>
    <property type="molecule type" value="Genomic_DNA"/>
</dbReference>